<proteinExistence type="predicted"/>
<dbReference type="AlphaFoldDB" id="A0ABC8JVA4"/>
<feature type="region of interest" description="Disordered" evidence="1">
    <location>
        <begin position="1"/>
        <end position="21"/>
    </location>
</feature>
<name>A0ABC8JVA4_ERUVS</name>
<organism evidence="2 3">
    <name type="scientific">Eruca vesicaria subsp. sativa</name>
    <name type="common">Garden rocket</name>
    <name type="synonym">Eruca sativa</name>
    <dbReference type="NCBI Taxonomy" id="29727"/>
    <lineage>
        <taxon>Eukaryota</taxon>
        <taxon>Viridiplantae</taxon>
        <taxon>Streptophyta</taxon>
        <taxon>Embryophyta</taxon>
        <taxon>Tracheophyta</taxon>
        <taxon>Spermatophyta</taxon>
        <taxon>Magnoliopsida</taxon>
        <taxon>eudicotyledons</taxon>
        <taxon>Gunneridae</taxon>
        <taxon>Pentapetalae</taxon>
        <taxon>rosids</taxon>
        <taxon>malvids</taxon>
        <taxon>Brassicales</taxon>
        <taxon>Brassicaceae</taxon>
        <taxon>Brassiceae</taxon>
        <taxon>Eruca</taxon>
    </lineage>
</organism>
<sequence>MRRRKEEGGRRKEEGGRRKEESFATKFLDFGPSLLASFADNFDTFLEEMLQLKRPHLHLILECSHLLSSLYVPRKHKRYYSSLSCAHISLFINKRQRDIQL</sequence>
<gene>
    <name evidence="2" type="ORF">ERUC_LOCUS16020</name>
</gene>
<protein>
    <submittedName>
        <fullName evidence="2">Uncharacterized protein</fullName>
    </submittedName>
</protein>
<evidence type="ECO:0000256" key="1">
    <source>
        <dbReference type="SAM" id="MobiDB-lite"/>
    </source>
</evidence>
<keyword evidence="3" id="KW-1185">Reference proteome</keyword>
<reference evidence="2 3" key="1">
    <citation type="submission" date="2022-03" db="EMBL/GenBank/DDBJ databases">
        <authorList>
            <person name="Macdonald S."/>
            <person name="Ahmed S."/>
            <person name="Newling K."/>
        </authorList>
    </citation>
    <scope>NUCLEOTIDE SEQUENCE [LARGE SCALE GENOMIC DNA]</scope>
</reference>
<accession>A0ABC8JVA4</accession>
<dbReference type="EMBL" id="CAKOAT010150265">
    <property type="protein sequence ID" value="CAH8343091.1"/>
    <property type="molecule type" value="Genomic_DNA"/>
</dbReference>
<dbReference type="Proteomes" id="UP001642260">
    <property type="component" value="Unassembled WGS sequence"/>
</dbReference>
<comment type="caution">
    <text evidence="2">The sequence shown here is derived from an EMBL/GenBank/DDBJ whole genome shotgun (WGS) entry which is preliminary data.</text>
</comment>
<evidence type="ECO:0000313" key="2">
    <source>
        <dbReference type="EMBL" id="CAH8343091.1"/>
    </source>
</evidence>
<evidence type="ECO:0000313" key="3">
    <source>
        <dbReference type="Proteomes" id="UP001642260"/>
    </source>
</evidence>